<gene>
    <name evidence="1" type="primary">41</name>
    <name evidence="1" type="ORF">SEA_SAGUARO_41</name>
</gene>
<evidence type="ECO:0000313" key="2">
    <source>
        <dbReference type="Proteomes" id="UP000269292"/>
    </source>
</evidence>
<accession>A0A386KCQ2</accession>
<evidence type="ECO:0000313" key="1">
    <source>
        <dbReference type="EMBL" id="AYD82036.1"/>
    </source>
</evidence>
<proteinExistence type="predicted"/>
<dbReference type="EMBL" id="MH744423">
    <property type="protein sequence ID" value="AYD82036.1"/>
    <property type="molecule type" value="Genomic_DNA"/>
</dbReference>
<protein>
    <submittedName>
        <fullName evidence="1">Uncharacterized protein</fullName>
    </submittedName>
</protein>
<dbReference type="Proteomes" id="UP000269292">
    <property type="component" value="Segment"/>
</dbReference>
<dbReference type="Pfam" id="PF23888">
    <property type="entry name" value="DUF7240"/>
    <property type="match status" value="1"/>
</dbReference>
<name>A0A386KCQ2_9CAUD</name>
<dbReference type="GeneID" id="60321111"/>
<dbReference type="KEGG" id="vg:60321111"/>
<keyword evidence="2" id="KW-1185">Reference proteome</keyword>
<organism evidence="1 2">
    <name type="scientific">Mycobacterium phage Saguaro</name>
    <dbReference type="NCBI Taxonomy" id="2315616"/>
    <lineage>
        <taxon>Viruses</taxon>
        <taxon>Duplodnaviria</taxon>
        <taxon>Heunggongvirae</taxon>
        <taxon>Uroviricota</taxon>
        <taxon>Caudoviricetes</taxon>
        <taxon>Bclasvirinae</taxon>
        <taxon>Saguarovirus</taxon>
        <taxon>Saguarovirus saguaro</taxon>
    </lineage>
</organism>
<dbReference type="RefSeq" id="YP_009949704.1">
    <property type="nucleotide sequence ID" value="NC_051583.1"/>
</dbReference>
<dbReference type="InterPro" id="IPR055664">
    <property type="entry name" value="DUF7240"/>
</dbReference>
<sequence length="106" mass="11460">MAAHNWRALRLRFADKGIGNVMTEVPTMHLVLDAIEALGAESATSEAKTAVEARAKLTAYFDRLYKPDLLTRTIDGDGYMPPPSGFSDEEVEASFDAFLSAHTAAG</sequence>
<reference evidence="1 2" key="1">
    <citation type="submission" date="2018-08" db="EMBL/GenBank/DDBJ databases">
        <authorList>
            <person name="Washington J.M."/>
            <person name="Garlena R.A."/>
            <person name="Russell D.A."/>
            <person name="Pope W.H."/>
            <person name="Jacobs-Sera D."/>
            <person name="Hatfull G.F."/>
        </authorList>
    </citation>
    <scope>NUCLEOTIDE SEQUENCE [LARGE SCALE GENOMIC DNA]</scope>
</reference>